<dbReference type="SUPFAM" id="SSF53335">
    <property type="entry name" value="S-adenosyl-L-methionine-dependent methyltransferases"/>
    <property type="match status" value="1"/>
</dbReference>
<sequence length="397" mass="43458">MNVDPAAPWTKVGLVVYDSQVPVGATPEYLAGHYMIQGLNSLLPVMALAPQPGDRVLDMCAAPGGKTSHIASLMKNSGVLFANDANITRCKAVIGNLHRLGVNNAIVSNLNGDEYAKLAPNGFDRVLLDAPCSGTGVIWKDQSVKTSKDSQDIQRKHTVQRQLILAALDAVDAKSPNGGYVVYSTCSVLVEENEAVVNYALQKRHCELVPTGLEVGVEGFTRFREYRFHPSMNLTRRYYPHVHNIDGFFVAKLKKLSNVKMGKSSVDIAQRENLEKDEVGKEARSGNAEKGKNEKKSNSLRRTEHDGSSGSDDEDANSGGGNKRKAKKKRNQKKNLAKKISGANDDGFNTAGYVHKPKKEKRFTRKLGKRTLAKTSAKVIKNKRKKLMVKRSATNAA</sequence>
<feature type="domain" description="SAM-dependent MTase RsmB/NOP-type" evidence="8">
    <location>
        <begin position="1"/>
        <end position="256"/>
    </location>
</feature>
<evidence type="ECO:0000256" key="2">
    <source>
        <dbReference type="ARBA" id="ARBA00022603"/>
    </source>
</evidence>
<name>A0A368EZF3_ANCCA</name>
<comment type="caution">
    <text evidence="6">Lacks conserved residue(s) required for the propagation of feature annotation.</text>
</comment>
<keyword evidence="5 6" id="KW-0694">RNA-binding</keyword>
<evidence type="ECO:0000256" key="4">
    <source>
        <dbReference type="ARBA" id="ARBA00022691"/>
    </source>
</evidence>
<keyword evidence="3 6" id="KW-0808">Transferase</keyword>
<evidence type="ECO:0000256" key="3">
    <source>
        <dbReference type="ARBA" id="ARBA00022679"/>
    </source>
</evidence>
<dbReference type="AlphaFoldDB" id="A0A368EZF3"/>
<dbReference type="Pfam" id="PF01189">
    <property type="entry name" value="Methyltr_RsmB-F"/>
    <property type="match status" value="1"/>
</dbReference>
<dbReference type="PANTHER" id="PTHR22807:SF30">
    <property type="entry name" value="28S RRNA (CYTOSINE(4447)-C(5))-METHYLTRANSFERASE-RELATED"/>
    <property type="match status" value="1"/>
</dbReference>
<evidence type="ECO:0000256" key="6">
    <source>
        <dbReference type="PROSITE-ProRule" id="PRU01023"/>
    </source>
</evidence>
<dbReference type="Proteomes" id="UP000252519">
    <property type="component" value="Unassembled WGS sequence"/>
</dbReference>
<dbReference type="NCBIfam" id="TIGR00446">
    <property type="entry name" value="nop2p"/>
    <property type="match status" value="1"/>
</dbReference>
<dbReference type="InterPro" id="IPR029063">
    <property type="entry name" value="SAM-dependent_MTases_sf"/>
</dbReference>
<dbReference type="InterPro" id="IPR001678">
    <property type="entry name" value="MeTrfase_RsmB-F_NOP2_dom"/>
</dbReference>
<dbReference type="EMBL" id="JOJR01023487">
    <property type="protein sequence ID" value="RCN24100.1"/>
    <property type="molecule type" value="Genomic_DNA"/>
</dbReference>
<reference evidence="9 10" key="1">
    <citation type="submission" date="2014-10" db="EMBL/GenBank/DDBJ databases">
        <title>Draft genome of the hookworm Ancylostoma caninum.</title>
        <authorList>
            <person name="Mitreva M."/>
        </authorList>
    </citation>
    <scope>NUCLEOTIDE SEQUENCE [LARGE SCALE GENOMIC DNA]</scope>
    <source>
        <strain evidence="9 10">Baltimore</strain>
    </source>
</reference>
<accession>A0A368EZF3</accession>
<feature type="compositionally biased region" description="Basic residues" evidence="7">
    <location>
        <begin position="322"/>
        <end position="337"/>
    </location>
</feature>
<dbReference type="CDD" id="cd02440">
    <property type="entry name" value="AdoMet_MTases"/>
    <property type="match status" value="1"/>
</dbReference>
<protein>
    <submittedName>
        <fullName evidence="9">NOL1/NOP2/sun family protein</fullName>
    </submittedName>
</protein>
<feature type="binding site" evidence="6">
    <location>
        <position position="84"/>
    </location>
    <ligand>
        <name>S-adenosyl-L-methionine</name>
        <dbReference type="ChEBI" id="CHEBI:59789"/>
    </ligand>
</feature>
<keyword evidence="2 6" id="KW-0489">Methyltransferase</keyword>
<comment type="caution">
    <text evidence="9">The sequence shown here is derived from an EMBL/GenBank/DDBJ whole genome shotgun (WGS) entry which is preliminary data.</text>
</comment>
<feature type="binding site" evidence="6">
    <location>
        <position position="129"/>
    </location>
    <ligand>
        <name>S-adenosyl-L-methionine</name>
        <dbReference type="ChEBI" id="CHEBI:59789"/>
    </ligand>
</feature>
<organism evidence="9 10">
    <name type="scientific">Ancylostoma caninum</name>
    <name type="common">Dog hookworm</name>
    <dbReference type="NCBI Taxonomy" id="29170"/>
    <lineage>
        <taxon>Eukaryota</taxon>
        <taxon>Metazoa</taxon>
        <taxon>Ecdysozoa</taxon>
        <taxon>Nematoda</taxon>
        <taxon>Chromadorea</taxon>
        <taxon>Rhabditida</taxon>
        <taxon>Rhabditina</taxon>
        <taxon>Rhabditomorpha</taxon>
        <taxon>Strongyloidea</taxon>
        <taxon>Ancylostomatidae</taxon>
        <taxon>Ancylostomatinae</taxon>
        <taxon>Ancylostoma</taxon>
    </lineage>
</organism>
<comment type="similarity">
    <text evidence="1 6">Belongs to the class I-like SAM-binding methyltransferase superfamily. RsmB/NOP family.</text>
</comment>
<dbReference type="PROSITE" id="PS01153">
    <property type="entry name" value="NOL1_NOP2_SUN"/>
    <property type="match status" value="1"/>
</dbReference>
<dbReference type="GO" id="GO:0000470">
    <property type="term" value="P:maturation of LSU-rRNA"/>
    <property type="evidence" value="ECO:0007669"/>
    <property type="project" value="TreeGrafter"/>
</dbReference>
<dbReference type="GO" id="GO:0070475">
    <property type="term" value="P:rRNA base methylation"/>
    <property type="evidence" value="ECO:0007669"/>
    <property type="project" value="TreeGrafter"/>
</dbReference>
<dbReference type="Gene3D" id="3.40.50.150">
    <property type="entry name" value="Vaccinia Virus protein VP39"/>
    <property type="match status" value="1"/>
</dbReference>
<evidence type="ECO:0000256" key="5">
    <source>
        <dbReference type="ARBA" id="ARBA00022884"/>
    </source>
</evidence>
<feature type="compositionally biased region" description="Basic and acidic residues" evidence="7">
    <location>
        <begin position="276"/>
        <end position="307"/>
    </location>
</feature>
<dbReference type="GO" id="GO:0003723">
    <property type="term" value="F:RNA binding"/>
    <property type="evidence" value="ECO:0007669"/>
    <property type="project" value="UniProtKB-UniRule"/>
</dbReference>
<feature type="binding site" evidence="6">
    <location>
        <begin position="60"/>
        <end position="66"/>
    </location>
    <ligand>
        <name>S-adenosyl-L-methionine</name>
        <dbReference type="ChEBI" id="CHEBI:59789"/>
    </ligand>
</feature>
<dbReference type="InterPro" id="IPR018314">
    <property type="entry name" value="RsmB/NOL1/NOP2-like_CS"/>
</dbReference>
<evidence type="ECO:0000256" key="1">
    <source>
        <dbReference type="ARBA" id="ARBA00007494"/>
    </source>
</evidence>
<keyword evidence="10" id="KW-1185">Reference proteome</keyword>
<evidence type="ECO:0000259" key="8">
    <source>
        <dbReference type="PROSITE" id="PS51686"/>
    </source>
</evidence>
<evidence type="ECO:0000256" key="7">
    <source>
        <dbReference type="SAM" id="MobiDB-lite"/>
    </source>
</evidence>
<gene>
    <name evidence="9" type="ORF">ANCCAN_30210</name>
</gene>
<feature type="region of interest" description="Disordered" evidence="7">
    <location>
        <begin position="276"/>
        <end position="362"/>
    </location>
</feature>
<proteinExistence type="inferred from homology"/>
<dbReference type="OrthoDB" id="427002at2759"/>
<evidence type="ECO:0000313" key="9">
    <source>
        <dbReference type="EMBL" id="RCN24100.1"/>
    </source>
</evidence>
<dbReference type="PROSITE" id="PS51686">
    <property type="entry name" value="SAM_MT_RSMB_NOP"/>
    <property type="match status" value="1"/>
</dbReference>
<keyword evidence="4 6" id="KW-0949">S-adenosyl-L-methionine</keyword>
<dbReference type="InterPro" id="IPR011023">
    <property type="entry name" value="Nop2p"/>
</dbReference>
<feature type="active site" description="Nucleophile" evidence="6">
    <location>
        <position position="186"/>
    </location>
</feature>
<dbReference type="GO" id="GO:0005730">
    <property type="term" value="C:nucleolus"/>
    <property type="evidence" value="ECO:0007669"/>
    <property type="project" value="TreeGrafter"/>
</dbReference>
<dbReference type="GO" id="GO:0009383">
    <property type="term" value="F:rRNA (cytosine-C5-)-methyltransferase activity"/>
    <property type="evidence" value="ECO:0007669"/>
    <property type="project" value="TreeGrafter"/>
</dbReference>
<dbReference type="InterPro" id="IPR023267">
    <property type="entry name" value="RCMT"/>
</dbReference>
<evidence type="ECO:0000313" key="10">
    <source>
        <dbReference type="Proteomes" id="UP000252519"/>
    </source>
</evidence>
<dbReference type="STRING" id="29170.A0A368EZF3"/>
<dbReference type="PRINTS" id="PR02008">
    <property type="entry name" value="RCMTFAMILY"/>
</dbReference>
<dbReference type="InterPro" id="IPR049560">
    <property type="entry name" value="MeTrfase_RsmB-F_NOP2_cat"/>
</dbReference>
<dbReference type="PANTHER" id="PTHR22807">
    <property type="entry name" value="NOP2 YEAST -RELATED NOL1/NOP2/FMU SUN DOMAIN-CONTAINING"/>
    <property type="match status" value="1"/>
</dbReference>
<dbReference type="Gene3D" id="3.30.70.1170">
    <property type="entry name" value="Sun protein, domain 3"/>
    <property type="match status" value="1"/>
</dbReference>